<dbReference type="AlphaFoldDB" id="A0A6A6R1R8"/>
<protein>
    <submittedName>
        <fullName evidence="2">Uncharacterized protein</fullName>
    </submittedName>
</protein>
<evidence type="ECO:0000313" key="2">
    <source>
        <dbReference type="EMBL" id="KAF2498332.1"/>
    </source>
</evidence>
<keyword evidence="1" id="KW-0732">Signal</keyword>
<keyword evidence="3" id="KW-1185">Reference proteome</keyword>
<gene>
    <name evidence="2" type="ORF">BU16DRAFT_289992</name>
</gene>
<sequence length="141" mass="15463">MRNSLSDWGYLMCSTMLVLLGLNQMGGFPPFSRSLSTTFLYLNTHAPRWPQCFLPPNHYPLHASSNPVPAYPTIVHLSPSALTPSCHATTHMPVSSPAQSTSIHVLAAHPIPHDARVPEAVTPATCTSDLFWLGIVRPPRR</sequence>
<dbReference type="EMBL" id="MU004185">
    <property type="protein sequence ID" value="KAF2498332.1"/>
    <property type="molecule type" value="Genomic_DNA"/>
</dbReference>
<organism evidence="2 3">
    <name type="scientific">Lophium mytilinum</name>
    <dbReference type="NCBI Taxonomy" id="390894"/>
    <lineage>
        <taxon>Eukaryota</taxon>
        <taxon>Fungi</taxon>
        <taxon>Dikarya</taxon>
        <taxon>Ascomycota</taxon>
        <taxon>Pezizomycotina</taxon>
        <taxon>Dothideomycetes</taxon>
        <taxon>Pleosporomycetidae</taxon>
        <taxon>Mytilinidiales</taxon>
        <taxon>Mytilinidiaceae</taxon>
        <taxon>Lophium</taxon>
    </lineage>
</organism>
<proteinExistence type="predicted"/>
<dbReference type="Proteomes" id="UP000799750">
    <property type="component" value="Unassembled WGS sequence"/>
</dbReference>
<name>A0A6A6R1R8_9PEZI</name>
<reference evidence="2" key="1">
    <citation type="journal article" date="2020" name="Stud. Mycol.">
        <title>101 Dothideomycetes genomes: a test case for predicting lifestyles and emergence of pathogens.</title>
        <authorList>
            <person name="Haridas S."/>
            <person name="Albert R."/>
            <person name="Binder M."/>
            <person name="Bloem J."/>
            <person name="Labutti K."/>
            <person name="Salamov A."/>
            <person name="Andreopoulos B."/>
            <person name="Baker S."/>
            <person name="Barry K."/>
            <person name="Bills G."/>
            <person name="Bluhm B."/>
            <person name="Cannon C."/>
            <person name="Castanera R."/>
            <person name="Culley D."/>
            <person name="Daum C."/>
            <person name="Ezra D."/>
            <person name="Gonzalez J."/>
            <person name="Henrissat B."/>
            <person name="Kuo A."/>
            <person name="Liang C."/>
            <person name="Lipzen A."/>
            <person name="Lutzoni F."/>
            <person name="Magnuson J."/>
            <person name="Mondo S."/>
            <person name="Nolan M."/>
            <person name="Ohm R."/>
            <person name="Pangilinan J."/>
            <person name="Park H.-J."/>
            <person name="Ramirez L."/>
            <person name="Alfaro M."/>
            <person name="Sun H."/>
            <person name="Tritt A."/>
            <person name="Yoshinaga Y."/>
            <person name="Zwiers L.-H."/>
            <person name="Turgeon B."/>
            <person name="Goodwin S."/>
            <person name="Spatafora J."/>
            <person name="Crous P."/>
            <person name="Grigoriev I."/>
        </authorList>
    </citation>
    <scope>NUCLEOTIDE SEQUENCE</scope>
    <source>
        <strain evidence="2">CBS 269.34</strain>
    </source>
</reference>
<evidence type="ECO:0000256" key="1">
    <source>
        <dbReference type="SAM" id="SignalP"/>
    </source>
</evidence>
<feature type="signal peptide" evidence="1">
    <location>
        <begin position="1"/>
        <end position="27"/>
    </location>
</feature>
<evidence type="ECO:0000313" key="3">
    <source>
        <dbReference type="Proteomes" id="UP000799750"/>
    </source>
</evidence>
<feature type="chain" id="PRO_5025413513" evidence="1">
    <location>
        <begin position="28"/>
        <end position="141"/>
    </location>
</feature>
<accession>A0A6A6R1R8</accession>